<dbReference type="InterPro" id="IPR057601">
    <property type="entry name" value="Oar-like_b-barrel"/>
</dbReference>
<proteinExistence type="predicted"/>
<evidence type="ECO:0000313" key="2">
    <source>
        <dbReference type="EMBL" id="MBB5326756.1"/>
    </source>
</evidence>
<name>A0A9X0Q9Z4_9BACT</name>
<protein>
    <recommendedName>
        <fullName evidence="1">TonB-dependent transporter Oar-like beta-barrel domain-containing protein</fullName>
    </recommendedName>
</protein>
<dbReference type="Proteomes" id="UP000535182">
    <property type="component" value="Unassembled WGS sequence"/>
</dbReference>
<sequence length="191" mass="20926">MDTFTAGATILLTPAMLNDFRANWSQSTAGVTTSLTDFQGAVVPPLSNLFPSSSPYTPGTGQALVFFPDGEDMEVRQGRLSSNSEQQLNFVDTLSWAFGTHLFKFGVDYRRLTPTAGPDRGYAFFPSSFALLRAGTVDTALLSNFATNFSDSLDLSRLFIPFRATSNHIDSWKHCSMPASRKTQIVECSSR</sequence>
<dbReference type="Pfam" id="PF25183">
    <property type="entry name" value="OMP_b-brl_4"/>
    <property type="match status" value="1"/>
</dbReference>
<reference evidence="2 3" key="1">
    <citation type="submission" date="2020-08" db="EMBL/GenBank/DDBJ databases">
        <title>Genomic Encyclopedia of Type Strains, Phase IV (KMG-V): Genome sequencing to study the core and pangenomes of soil and plant-associated prokaryotes.</title>
        <authorList>
            <person name="Whitman W."/>
        </authorList>
    </citation>
    <scope>NUCLEOTIDE SEQUENCE [LARGE SCALE GENOMIC DNA]</scope>
    <source>
        <strain evidence="2 3">X5P2</strain>
    </source>
</reference>
<organism evidence="2 3">
    <name type="scientific">Tunturiibacter gelidiferens</name>
    <dbReference type="NCBI Taxonomy" id="3069689"/>
    <lineage>
        <taxon>Bacteria</taxon>
        <taxon>Pseudomonadati</taxon>
        <taxon>Acidobacteriota</taxon>
        <taxon>Terriglobia</taxon>
        <taxon>Terriglobales</taxon>
        <taxon>Acidobacteriaceae</taxon>
        <taxon>Tunturiibacter</taxon>
    </lineage>
</organism>
<comment type="caution">
    <text evidence="2">The sequence shown here is derived from an EMBL/GenBank/DDBJ whole genome shotgun (WGS) entry which is preliminary data.</text>
</comment>
<gene>
    <name evidence="2" type="ORF">HDF14_000350</name>
</gene>
<dbReference type="RefSeq" id="WP_183972930.1">
    <property type="nucleotide sequence ID" value="NZ_JACHEB010000001.1"/>
</dbReference>
<dbReference type="EMBL" id="JACHEB010000001">
    <property type="protein sequence ID" value="MBB5326756.1"/>
    <property type="molecule type" value="Genomic_DNA"/>
</dbReference>
<dbReference type="AlphaFoldDB" id="A0A9X0Q9Z4"/>
<evidence type="ECO:0000313" key="3">
    <source>
        <dbReference type="Proteomes" id="UP000535182"/>
    </source>
</evidence>
<evidence type="ECO:0000259" key="1">
    <source>
        <dbReference type="Pfam" id="PF25183"/>
    </source>
</evidence>
<keyword evidence="3" id="KW-1185">Reference proteome</keyword>
<feature type="domain" description="TonB-dependent transporter Oar-like beta-barrel" evidence="1">
    <location>
        <begin position="4"/>
        <end position="125"/>
    </location>
</feature>
<accession>A0A9X0Q9Z4</accession>